<dbReference type="InterPro" id="IPR036286">
    <property type="entry name" value="LexA/Signal_pep-like_sf"/>
</dbReference>
<sequence length="166" mass="17959">MVLDAIYSHFSRRAPIYLWLLAAMAAFGHYFTVSINVSDSLPGTVFLVQKGAKPGKGDLAAFRYNGGGPYERGSLFLKRVLGIPGSVVTATDRGDGYRDYFVDGLFAGSAKPLSKDGMPLAPGPVGVIQEGHYYMTAPNPDSLDSRYALVGWVSDEQIVGRAFRVF</sequence>
<dbReference type="AlphaFoldDB" id="A0A5C7ELF9"/>
<reference evidence="3 4" key="1">
    <citation type="submission" date="2019-08" db="EMBL/GenBank/DDBJ databases">
        <title>Pelomicrobium methylotrophicum gen. nov., sp. nov. a moderately thermophilic, facultatively anaerobic, lithoautotrophic and methylotrophic bacterium isolated from a terrestrial mud volcano.</title>
        <authorList>
            <person name="Slobodkina G.B."/>
            <person name="Merkel A.Y."/>
            <person name="Slobodkin A.I."/>
        </authorList>
    </citation>
    <scope>NUCLEOTIDE SEQUENCE [LARGE SCALE GENOMIC DNA]</scope>
    <source>
        <strain evidence="3 4">SM250</strain>
    </source>
</reference>
<dbReference type="GO" id="GO:0004252">
    <property type="term" value="F:serine-type endopeptidase activity"/>
    <property type="evidence" value="ECO:0007669"/>
    <property type="project" value="InterPro"/>
</dbReference>
<dbReference type="Pfam" id="PF10502">
    <property type="entry name" value="Peptidase_S26"/>
    <property type="match status" value="1"/>
</dbReference>
<feature type="domain" description="Peptidase S26" evidence="2">
    <location>
        <begin position="18"/>
        <end position="164"/>
    </location>
</feature>
<feature type="transmembrane region" description="Helical" evidence="1">
    <location>
        <begin position="16"/>
        <end position="33"/>
    </location>
</feature>
<comment type="caution">
    <text evidence="3">The sequence shown here is derived from an EMBL/GenBank/DDBJ whole genome shotgun (WGS) entry which is preliminary data.</text>
</comment>
<dbReference type="RefSeq" id="WP_147798140.1">
    <property type="nucleotide sequence ID" value="NZ_VPFL01000001.1"/>
</dbReference>
<dbReference type="SUPFAM" id="SSF51306">
    <property type="entry name" value="LexA/Signal peptidase"/>
    <property type="match status" value="1"/>
</dbReference>
<keyword evidence="4" id="KW-1185">Reference proteome</keyword>
<keyword evidence="1" id="KW-0812">Transmembrane</keyword>
<dbReference type="EMBL" id="VPFL01000001">
    <property type="protein sequence ID" value="TXF13554.1"/>
    <property type="molecule type" value="Genomic_DNA"/>
</dbReference>
<dbReference type="OrthoDB" id="5564030at2"/>
<dbReference type="Proteomes" id="UP000321201">
    <property type="component" value="Unassembled WGS sequence"/>
</dbReference>
<evidence type="ECO:0000259" key="2">
    <source>
        <dbReference type="Pfam" id="PF10502"/>
    </source>
</evidence>
<keyword evidence="1" id="KW-0472">Membrane</keyword>
<dbReference type="Gene3D" id="2.10.109.10">
    <property type="entry name" value="Umud Fragment, subunit A"/>
    <property type="match status" value="1"/>
</dbReference>
<accession>A0A5C7ELF9</accession>
<proteinExistence type="predicted"/>
<evidence type="ECO:0000313" key="3">
    <source>
        <dbReference type="EMBL" id="TXF13554.1"/>
    </source>
</evidence>
<evidence type="ECO:0000313" key="4">
    <source>
        <dbReference type="Proteomes" id="UP000321201"/>
    </source>
</evidence>
<evidence type="ECO:0000256" key="1">
    <source>
        <dbReference type="SAM" id="Phobius"/>
    </source>
</evidence>
<dbReference type="InParanoid" id="A0A5C7ELF9"/>
<dbReference type="GO" id="GO:0006465">
    <property type="term" value="P:signal peptide processing"/>
    <property type="evidence" value="ECO:0007669"/>
    <property type="project" value="InterPro"/>
</dbReference>
<organism evidence="3 4">
    <name type="scientific">Pelomicrobium methylotrophicum</name>
    <dbReference type="NCBI Taxonomy" id="2602750"/>
    <lineage>
        <taxon>Bacteria</taxon>
        <taxon>Pseudomonadati</taxon>
        <taxon>Pseudomonadota</taxon>
        <taxon>Hydrogenophilia</taxon>
        <taxon>Hydrogenophilia incertae sedis</taxon>
        <taxon>Pelomicrobium</taxon>
    </lineage>
</organism>
<keyword evidence="1" id="KW-1133">Transmembrane helix</keyword>
<protein>
    <submittedName>
        <fullName evidence="3">Peptidase S26</fullName>
    </submittedName>
</protein>
<dbReference type="InterPro" id="IPR019533">
    <property type="entry name" value="Peptidase_S26"/>
</dbReference>
<gene>
    <name evidence="3" type="ORF">FR698_00035</name>
</gene>
<name>A0A5C7ELF9_9PROT</name>